<keyword evidence="2" id="KW-1185">Reference proteome</keyword>
<comment type="caution">
    <text evidence="1">The sequence shown here is derived from an EMBL/GenBank/DDBJ whole genome shotgun (WGS) entry which is preliminary data.</text>
</comment>
<evidence type="ECO:0000313" key="1">
    <source>
        <dbReference type="EMBL" id="MBC2835008.1"/>
    </source>
</evidence>
<name>A0A842I7P4_9RHOB</name>
<sequence>MPKPVAHFVVQASAKRRPLAAKRLRKPKLAISDEQPRDLWPSGRGTQIGHFRSSFTRLKYRLLNRLPEGTKAELFGRVGDDDFLELVLYGFGGETAITLFTEPSQAPEVVAIVADAQSDHARLLVALQDALGKSVKVITDPPETDLRTPSR</sequence>
<accession>A0A842I7P4</accession>
<gene>
    <name evidence="1" type="ORF">H7F16_05780</name>
</gene>
<reference evidence="1 2" key="1">
    <citation type="journal article" date="2017" name="Int. J. Syst. Evol. Microbiol.">
        <title>Gemmobacter straminiformis sp. nov., isolated from an artificial fountain.</title>
        <authorList>
            <person name="Kang J.Y."/>
            <person name="Kim M.J."/>
            <person name="Chun J."/>
            <person name="Son K.P."/>
            <person name="Jahng K.Y."/>
        </authorList>
    </citation>
    <scope>NUCLEOTIDE SEQUENCE [LARGE SCALE GENOMIC DNA]</scope>
    <source>
        <strain evidence="1 2">CAM-8</strain>
    </source>
</reference>
<proteinExistence type="predicted"/>
<dbReference type="AlphaFoldDB" id="A0A842I7P4"/>
<dbReference type="RefSeq" id="WP_185796564.1">
    <property type="nucleotide sequence ID" value="NZ_JACLQD010000001.1"/>
</dbReference>
<dbReference type="EMBL" id="JACLQD010000001">
    <property type="protein sequence ID" value="MBC2835008.1"/>
    <property type="molecule type" value="Genomic_DNA"/>
</dbReference>
<evidence type="ECO:0000313" key="2">
    <source>
        <dbReference type="Proteomes" id="UP000555411"/>
    </source>
</evidence>
<organism evidence="1 2">
    <name type="scientific">Paragemmobacter straminiformis</name>
    <dbReference type="NCBI Taxonomy" id="2045119"/>
    <lineage>
        <taxon>Bacteria</taxon>
        <taxon>Pseudomonadati</taxon>
        <taxon>Pseudomonadota</taxon>
        <taxon>Alphaproteobacteria</taxon>
        <taxon>Rhodobacterales</taxon>
        <taxon>Paracoccaceae</taxon>
        <taxon>Paragemmobacter</taxon>
    </lineage>
</organism>
<protein>
    <submittedName>
        <fullName evidence="1">Uncharacterized protein</fullName>
    </submittedName>
</protein>
<dbReference type="Proteomes" id="UP000555411">
    <property type="component" value="Unassembled WGS sequence"/>
</dbReference>